<evidence type="ECO:0000313" key="3">
    <source>
        <dbReference type="Proteomes" id="UP000823749"/>
    </source>
</evidence>
<keyword evidence="3" id="KW-1185">Reference proteome</keyword>
<comment type="caution">
    <text evidence="2">The sequence shown here is derived from an EMBL/GenBank/DDBJ whole genome shotgun (WGS) entry which is preliminary data.</text>
</comment>
<sequence>MMRLDTKTAGNTFEFSLKAVEIWEKLPKPKELEDEDEGLLEDSPPKKKKNKKGDAAMAIEAVEALDEEKEDEVEAVEAPDGDKVECEEHEGKSVMFTKIAEIQYDVDSQWKGKGIGVAWLSDTPEPISVEFFLTEEDAINHYNLLRTFKNGRNHL</sequence>
<gene>
    <name evidence="2" type="ORF">RHGRI_009312</name>
</gene>
<evidence type="ECO:0000256" key="1">
    <source>
        <dbReference type="SAM" id="MobiDB-lite"/>
    </source>
</evidence>
<feature type="region of interest" description="Disordered" evidence="1">
    <location>
        <begin position="27"/>
        <end position="54"/>
    </location>
</feature>
<protein>
    <submittedName>
        <fullName evidence="2">Uncharacterized protein</fullName>
    </submittedName>
</protein>
<proteinExistence type="predicted"/>
<organism evidence="2 3">
    <name type="scientific">Rhododendron griersonianum</name>
    <dbReference type="NCBI Taxonomy" id="479676"/>
    <lineage>
        <taxon>Eukaryota</taxon>
        <taxon>Viridiplantae</taxon>
        <taxon>Streptophyta</taxon>
        <taxon>Embryophyta</taxon>
        <taxon>Tracheophyta</taxon>
        <taxon>Spermatophyta</taxon>
        <taxon>Magnoliopsida</taxon>
        <taxon>eudicotyledons</taxon>
        <taxon>Gunneridae</taxon>
        <taxon>Pentapetalae</taxon>
        <taxon>asterids</taxon>
        <taxon>Ericales</taxon>
        <taxon>Ericaceae</taxon>
        <taxon>Ericoideae</taxon>
        <taxon>Rhodoreae</taxon>
        <taxon>Rhododendron</taxon>
    </lineage>
</organism>
<dbReference type="Proteomes" id="UP000823749">
    <property type="component" value="Chromosome 3"/>
</dbReference>
<evidence type="ECO:0000313" key="2">
    <source>
        <dbReference type="EMBL" id="KAG5559758.1"/>
    </source>
</evidence>
<reference evidence="2" key="1">
    <citation type="submission" date="2020-08" db="EMBL/GenBank/DDBJ databases">
        <title>Plant Genome Project.</title>
        <authorList>
            <person name="Zhang R.-G."/>
        </authorList>
    </citation>
    <scope>NUCLEOTIDE SEQUENCE</scope>
    <source>
        <strain evidence="2">WSP0</strain>
        <tissue evidence="2">Leaf</tissue>
    </source>
</reference>
<dbReference type="EMBL" id="JACTNZ010000003">
    <property type="protein sequence ID" value="KAG5559758.1"/>
    <property type="molecule type" value="Genomic_DNA"/>
</dbReference>
<accession>A0AAV6L5U8</accession>
<name>A0AAV6L5U8_9ERIC</name>
<dbReference type="AlphaFoldDB" id="A0AAV6L5U8"/>